<evidence type="ECO:0000256" key="3">
    <source>
        <dbReference type="ARBA" id="ARBA00023082"/>
    </source>
</evidence>
<keyword evidence="10" id="KW-1185">Reference proteome</keyword>
<dbReference type="GO" id="GO:0006352">
    <property type="term" value="P:DNA-templated transcription initiation"/>
    <property type="evidence" value="ECO:0007669"/>
    <property type="project" value="UniProtKB-UniRule"/>
</dbReference>
<dbReference type="HAMAP" id="MF_02064">
    <property type="entry name" value="Sigma70_SigI"/>
    <property type="match status" value="1"/>
</dbReference>
<keyword evidence="6" id="KW-0346">Stress response</keyword>
<dbReference type="NCBIfam" id="TIGR02895">
    <property type="entry name" value="spore_sigI"/>
    <property type="match status" value="1"/>
</dbReference>
<reference evidence="9 10" key="1">
    <citation type="submission" date="2018-04" db="EMBL/GenBank/DDBJ databases">
        <title>Genomic Encyclopedia of Archaeal and Bacterial Type Strains, Phase II (KMG-II): from individual species to whole genera.</title>
        <authorList>
            <person name="Goeker M."/>
        </authorList>
    </citation>
    <scope>NUCLEOTIDE SEQUENCE [LARGE SCALE GENOMIC DNA]</scope>
    <source>
        <strain evidence="9 10">DSM 45169</strain>
    </source>
</reference>
<dbReference type="GO" id="GO:0003677">
    <property type="term" value="F:DNA binding"/>
    <property type="evidence" value="ECO:0007669"/>
    <property type="project" value="UniProtKB-UniRule"/>
</dbReference>
<feature type="region of interest" description="Disordered" evidence="7">
    <location>
        <begin position="255"/>
        <end position="274"/>
    </location>
</feature>
<accession>A0A2T4ZD72</accession>
<comment type="similarity">
    <text evidence="6">Belongs to the sigma-70 factor family. SigI subfamily.</text>
</comment>
<name>A0A2T4ZD72_9BACL</name>
<keyword evidence="5 6" id="KW-0804">Transcription</keyword>
<dbReference type="GO" id="GO:0005737">
    <property type="term" value="C:cytoplasm"/>
    <property type="evidence" value="ECO:0007669"/>
    <property type="project" value="UniProtKB-SubCell"/>
</dbReference>
<dbReference type="AlphaFoldDB" id="A0A2T4ZD72"/>
<proteinExistence type="inferred from homology"/>
<evidence type="ECO:0000256" key="2">
    <source>
        <dbReference type="ARBA" id="ARBA00023015"/>
    </source>
</evidence>
<keyword evidence="1 6" id="KW-0963">Cytoplasm</keyword>
<dbReference type="InterPro" id="IPR014244">
    <property type="entry name" value="RNA_pol_sigma-I"/>
</dbReference>
<dbReference type="EMBL" id="PZZP01000001">
    <property type="protein sequence ID" value="PTM59826.1"/>
    <property type="molecule type" value="Genomic_DNA"/>
</dbReference>
<evidence type="ECO:0000313" key="10">
    <source>
        <dbReference type="Proteomes" id="UP000241639"/>
    </source>
</evidence>
<comment type="function">
    <text evidence="6">Sigma factors are initiation factors that promote the attachment of RNA polymerase to specific initiation sites and are then released.</text>
</comment>
<evidence type="ECO:0000313" key="9">
    <source>
        <dbReference type="EMBL" id="PTM59826.1"/>
    </source>
</evidence>
<dbReference type="Proteomes" id="UP000241639">
    <property type="component" value="Unassembled WGS sequence"/>
</dbReference>
<organism evidence="9 10">
    <name type="scientific">Desmospora activa DSM 45169</name>
    <dbReference type="NCBI Taxonomy" id="1121389"/>
    <lineage>
        <taxon>Bacteria</taxon>
        <taxon>Bacillati</taxon>
        <taxon>Bacillota</taxon>
        <taxon>Bacilli</taxon>
        <taxon>Bacillales</taxon>
        <taxon>Thermoactinomycetaceae</taxon>
        <taxon>Desmospora</taxon>
    </lineage>
</organism>
<gene>
    <name evidence="6" type="primary">sigI</name>
    <name evidence="9" type="ORF">C8J48_2459</name>
</gene>
<comment type="caution">
    <text evidence="6">Lacks conserved residue(s) required for the propagation of feature annotation.</text>
</comment>
<feature type="short sequence motif" description="Polymerase core binding" evidence="6">
    <location>
        <begin position="62"/>
        <end position="75"/>
    </location>
</feature>
<evidence type="ECO:0000256" key="4">
    <source>
        <dbReference type="ARBA" id="ARBA00023125"/>
    </source>
</evidence>
<dbReference type="OrthoDB" id="3190733at2"/>
<evidence type="ECO:0000256" key="6">
    <source>
        <dbReference type="HAMAP-Rule" id="MF_02064"/>
    </source>
</evidence>
<comment type="subunit">
    <text evidence="6">Interacts with RsgI.</text>
</comment>
<evidence type="ECO:0000256" key="7">
    <source>
        <dbReference type="SAM" id="MobiDB-lite"/>
    </source>
</evidence>
<dbReference type="Gene3D" id="1.10.1740.10">
    <property type="match status" value="1"/>
</dbReference>
<dbReference type="SUPFAM" id="SSF88946">
    <property type="entry name" value="Sigma2 domain of RNA polymerase sigma factors"/>
    <property type="match status" value="1"/>
</dbReference>
<evidence type="ECO:0000256" key="5">
    <source>
        <dbReference type="ARBA" id="ARBA00023163"/>
    </source>
</evidence>
<sequence length="274" mass="31487">MSALQVLGDGDNQERRELEERVLTAQADESSGQREALLGEYQSYIIRIASRICKRSITLQDDEYTIALAGFNEAITQYRRSEPSSFLTFAYMVIQRRLTDYYRREQKHQNQVPLIPPDARENESVHKEVVAESFEQFRERELAEIRRSEIEQFTQALARFGIKLTDLVKASPKHRDTRENMLSIALEIAANQQWMEEFLHQKKIKKSFAEQIGCHRRTLKRHRIYLTALVLVLVEDLPLMRDYLGLPIDRKGGGIRAEGDGNGSQSAALCGADS</sequence>
<feature type="domain" description="RNA polymerase sigma-70 region 2" evidence="8">
    <location>
        <begin position="39"/>
        <end position="107"/>
    </location>
</feature>
<evidence type="ECO:0000256" key="1">
    <source>
        <dbReference type="ARBA" id="ARBA00022490"/>
    </source>
</evidence>
<keyword evidence="3 6" id="KW-0731">Sigma factor</keyword>
<dbReference type="InterPro" id="IPR007627">
    <property type="entry name" value="RNA_pol_sigma70_r2"/>
</dbReference>
<comment type="subcellular location">
    <subcellularLocation>
        <location evidence="6">Cytoplasm</location>
    </subcellularLocation>
</comment>
<comment type="activity regulation">
    <text evidence="6">Negatively regulated by the anti-sigma-I factor RsgI.</text>
</comment>
<keyword evidence="4 6" id="KW-0238">DNA-binding</keyword>
<evidence type="ECO:0000259" key="8">
    <source>
        <dbReference type="Pfam" id="PF04542"/>
    </source>
</evidence>
<protein>
    <recommendedName>
        <fullName evidence="6">RNA polymerase sigma factor SigI</fullName>
    </recommendedName>
</protein>
<keyword evidence="2 6" id="KW-0805">Transcription regulation</keyword>
<dbReference type="GO" id="GO:0016987">
    <property type="term" value="F:sigma factor activity"/>
    <property type="evidence" value="ECO:0007669"/>
    <property type="project" value="UniProtKB-UniRule"/>
</dbReference>
<dbReference type="InterPro" id="IPR013325">
    <property type="entry name" value="RNA_pol_sigma_r2"/>
</dbReference>
<comment type="caution">
    <text evidence="9">The sequence shown here is derived from an EMBL/GenBank/DDBJ whole genome shotgun (WGS) entry which is preliminary data.</text>
</comment>
<dbReference type="Pfam" id="PF04542">
    <property type="entry name" value="Sigma70_r2"/>
    <property type="match status" value="1"/>
</dbReference>